<name>A0A1F6XCE5_9BACT</name>
<comment type="caution">
    <text evidence="3">The sequence shown here is derived from an EMBL/GenBank/DDBJ whole genome shotgun (WGS) entry which is preliminary data.</text>
</comment>
<reference evidence="3 4" key="1">
    <citation type="journal article" date="2016" name="Nat. Commun.">
        <title>Thousands of microbial genomes shed light on interconnected biogeochemical processes in an aquifer system.</title>
        <authorList>
            <person name="Anantharaman K."/>
            <person name="Brown C.T."/>
            <person name="Hug L.A."/>
            <person name="Sharon I."/>
            <person name="Castelle C.J."/>
            <person name="Probst A.J."/>
            <person name="Thomas B.C."/>
            <person name="Singh A."/>
            <person name="Wilkins M.J."/>
            <person name="Karaoz U."/>
            <person name="Brodie E.L."/>
            <person name="Williams K.H."/>
            <person name="Hubbard S.S."/>
            <person name="Banfield J.F."/>
        </authorList>
    </citation>
    <scope>NUCLEOTIDE SEQUENCE [LARGE SCALE GENOMIC DNA]</scope>
</reference>
<keyword evidence="1" id="KW-0472">Membrane</keyword>
<organism evidence="3 4">
    <name type="scientific">Candidatus Nomurabacteria bacterium RIFCSPLOWO2_01_FULL_46_18</name>
    <dbReference type="NCBI Taxonomy" id="1801783"/>
    <lineage>
        <taxon>Bacteria</taxon>
        <taxon>Candidatus Nomuraibacteriota</taxon>
    </lineage>
</organism>
<keyword evidence="1" id="KW-1133">Transmembrane helix</keyword>
<feature type="transmembrane region" description="Helical" evidence="1">
    <location>
        <begin position="6"/>
        <end position="27"/>
    </location>
</feature>
<dbReference type="Pfam" id="PF03713">
    <property type="entry name" value="DUF305"/>
    <property type="match status" value="1"/>
</dbReference>
<keyword evidence="1" id="KW-0812">Transmembrane</keyword>
<accession>A0A1F6XCE5</accession>
<evidence type="ECO:0000259" key="2">
    <source>
        <dbReference type="Pfam" id="PF03713"/>
    </source>
</evidence>
<dbReference type="AlphaFoldDB" id="A0A1F6XCE5"/>
<dbReference type="Gene3D" id="1.20.1260.10">
    <property type="match status" value="1"/>
</dbReference>
<dbReference type="Proteomes" id="UP000179381">
    <property type="component" value="Unassembled WGS sequence"/>
</dbReference>
<proteinExistence type="predicted"/>
<feature type="domain" description="DUF305" evidence="2">
    <location>
        <begin position="54"/>
        <end position="202"/>
    </location>
</feature>
<evidence type="ECO:0000313" key="4">
    <source>
        <dbReference type="Proteomes" id="UP000179381"/>
    </source>
</evidence>
<dbReference type="EMBL" id="MFVH01000019">
    <property type="protein sequence ID" value="OGI91929.1"/>
    <property type="molecule type" value="Genomic_DNA"/>
</dbReference>
<protein>
    <recommendedName>
        <fullName evidence="2">DUF305 domain-containing protein</fullName>
    </recommendedName>
</protein>
<evidence type="ECO:0000256" key="1">
    <source>
        <dbReference type="SAM" id="Phobius"/>
    </source>
</evidence>
<evidence type="ECO:0000313" key="3">
    <source>
        <dbReference type="EMBL" id="OGI91929.1"/>
    </source>
</evidence>
<dbReference type="PANTHER" id="PTHR36933:SF1">
    <property type="entry name" value="SLL0788 PROTEIN"/>
    <property type="match status" value="1"/>
</dbReference>
<dbReference type="PANTHER" id="PTHR36933">
    <property type="entry name" value="SLL0788 PROTEIN"/>
    <property type="match status" value="1"/>
</dbReference>
<sequence>MKKEISFGIGGVVIGLVLASIFTPTMFPGYRNGGSRMMGDNQNTENTQIMGNIDRHFIEQMIPHHEGAVAMAELALEKSKRPEIKTLANAIIVGQSSEIEDMTVWYKNWFGKDVPKGNTAMMGGGMMLGNGMHMGGQEDMNSLETATDFDKAFIEAMIPHHQLAIMMAQMLKSGTDRSEMLSLANNIIESQSKEIEEMQNWYQSWYK</sequence>
<gene>
    <name evidence="3" type="ORF">A2933_01600</name>
</gene>
<dbReference type="InterPro" id="IPR005183">
    <property type="entry name" value="DUF305_CopM-like"/>
</dbReference>
<dbReference type="InterPro" id="IPR012347">
    <property type="entry name" value="Ferritin-like"/>
</dbReference>